<dbReference type="RefSeq" id="WP_349302475.1">
    <property type="nucleotide sequence ID" value="NZ_JBEDNP010000037.1"/>
</dbReference>
<accession>A0ABV1K2J2</accession>
<evidence type="ECO:0000313" key="2">
    <source>
        <dbReference type="Proteomes" id="UP001464923"/>
    </source>
</evidence>
<proteinExistence type="predicted"/>
<dbReference type="EMBL" id="JBEDNP010000037">
    <property type="protein sequence ID" value="MEQ3542415.1"/>
    <property type="molecule type" value="Genomic_DNA"/>
</dbReference>
<comment type="caution">
    <text evidence="1">The sequence shown here is derived from an EMBL/GenBank/DDBJ whole genome shotgun (WGS) entry which is preliminary data.</text>
</comment>
<name>A0ABV1K2J2_9PSEU</name>
<dbReference type="Proteomes" id="UP001464923">
    <property type="component" value="Unassembled WGS sequence"/>
</dbReference>
<sequence>MLLAHLAPPVLILIAVVLQPLVTGFLAEILVEVGEDVTGNSRLDEETVSLVRLATRVRIAVAYGRLEENPDTGLPSITAIGKYLVREKAVAQQVHALLQEWGEGERAVSAASTVEQEPAR</sequence>
<protein>
    <submittedName>
        <fullName evidence="1">Uncharacterized protein</fullName>
    </submittedName>
</protein>
<organism evidence="1 2">
    <name type="scientific">Pseudonocardia tropica</name>
    <dbReference type="NCBI Taxonomy" id="681289"/>
    <lineage>
        <taxon>Bacteria</taxon>
        <taxon>Bacillati</taxon>
        <taxon>Actinomycetota</taxon>
        <taxon>Actinomycetes</taxon>
        <taxon>Pseudonocardiales</taxon>
        <taxon>Pseudonocardiaceae</taxon>
        <taxon>Pseudonocardia</taxon>
    </lineage>
</organism>
<gene>
    <name evidence="1" type="ORF">WHI96_26755</name>
</gene>
<reference evidence="1 2" key="1">
    <citation type="submission" date="2024-03" db="EMBL/GenBank/DDBJ databases">
        <title>Draft genome sequence of Pseudonocardia tropica JCM 19149.</title>
        <authorList>
            <person name="Butdee W."/>
            <person name="Duangmal K."/>
        </authorList>
    </citation>
    <scope>NUCLEOTIDE SEQUENCE [LARGE SCALE GENOMIC DNA]</scope>
    <source>
        <strain evidence="1 2">JCM 19149</strain>
    </source>
</reference>
<keyword evidence="2" id="KW-1185">Reference proteome</keyword>
<evidence type="ECO:0000313" key="1">
    <source>
        <dbReference type="EMBL" id="MEQ3542415.1"/>
    </source>
</evidence>